<dbReference type="InterPro" id="IPR032710">
    <property type="entry name" value="NTF2-like_dom_sf"/>
</dbReference>
<dbReference type="Gene3D" id="3.10.450.50">
    <property type="match status" value="1"/>
</dbReference>
<evidence type="ECO:0000313" key="2">
    <source>
        <dbReference type="EMBL" id="ADB38994.1"/>
    </source>
</evidence>
<dbReference type="SUPFAM" id="SSF54427">
    <property type="entry name" value="NTF2-like"/>
    <property type="match status" value="1"/>
</dbReference>
<dbReference type="KEGG" id="sli:Slin_2982"/>
<evidence type="ECO:0000313" key="3">
    <source>
        <dbReference type="Proteomes" id="UP000002028"/>
    </source>
</evidence>
<feature type="domain" description="SnoaL-like" evidence="1">
    <location>
        <begin position="52"/>
        <end position="160"/>
    </location>
</feature>
<dbReference type="InterPro" id="IPR037401">
    <property type="entry name" value="SnoaL-like"/>
</dbReference>
<sequence>MKTTCRLPIVIAFFVASLSFVSCQKQEEQAKEGIKKYVTITDSADIYAKVLTDFVGALTAADWEKTRSLAASNFKSYGPAMADSSGIDSLIAGWQRNHALYSNIKLVSAVPMGFSSTAPRTTGNWGFQWGVYSMTYKATGKTITFPYHLTARVENGKIQRLGNYWDRSQFIGPMGNKVVKAELSAGK</sequence>
<evidence type="ECO:0000259" key="1">
    <source>
        <dbReference type="Pfam" id="PF12680"/>
    </source>
</evidence>
<reference evidence="2 3" key="1">
    <citation type="journal article" date="2010" name="Stand. Genomic Sci.">
        <title>Complete genome sequence of Spirosoma linguale type strain (1).</title>
        <authorList>
            <person name="Lail K."/>
            <person name="Sikorski J."/>
            <person name="Saunders E."/>
            <person name="Lapidus A."/>
            <person name="Glavina Del Rio T."/>
            <person name="Copeland A."/>
            <person name="Tice H."/>
            <person name="Cheng J.-F."/>
            <person name="Lucas S."/>
            <person name="Nolan M."/>
            <person name="Bruce D."/>
            <person name="Goodwin L."/>
            <person name="Pitluck S."/>
            <person name="Ivanova N."/>
            <person name="Mavromatis K."/>
            <person name="Ovchinnikova G."/>
            <person name="Pati A."/>
            <person name="Chen A."/>
            <person name="Palaniappan K."/>
            <person name="Land M."/>
            <person name="Hauser L."/>
            <person name="Chang Y.-J."/>
            <person name="Jeffries C.D."/>
            <person name="Chain P."/>
            <person name="Brettin T."/>
            <person name="Detter J.C."/>
            <person name="Schuetze A."/>
            <person name="Rohde M."/>
            <person name="Tindall B.J."/>
            <person name="Goeker M."/>
            <person name="Bristow J."/>
            <person name="Eisen J.A."/>
            <person name="Markowitz V."/>
            <person name="Hugenholtz P."/>
            <person name="Kyrpides N.C."/>
            <person name="Klenk H.-P."/>
            <person name="Chen F."/>
        </authorList>
    </citation>
    <scope>NUCLEOTIDE SEQUENCE [LARGE SCALE GENOMIC DNA]</scope>
    <source>
        <strain evidence="3">ATCC 33905 / DSM 74 / LMG 10896 / Claus 1</strain>
    </source>
</reference>
<dbReference type="Pfam" id="PF12680">
    <property type="entry name" value="SnoaL_2"/>
    <property type="match status" value="1"/>
</dbReference>
<dbReference type="AlphaFoldDB" id="D2QKG8"/>
<dbReference type="RefSeq" id="WP_012927522.1">
    <property type="nucleotide sequence ID" value="NC_013730.1"/>
</dbReference>
<dbReference type="EMBL" id="CP001769">
    <property type="protein sequence ID" value="ADB38994.1"/>
    <property type="molecule type" value="Genomic_DNA"/>
</dbReference>
<organism evidence="2 3">
    <name type="scientific">Spirosoma linguale (strain ATCC 33905 / DSM 74 / LMG 10896 / Claus 1)</name>
    <dbReference type="NCBI Taxonomy" id="504472"/>
    <lineage>
        <taxon>Bacteria</taxon>
        <taxon>Pseudomonadati</taxon>
        <taxon>Bacteroidota</taxon>
        <taxon>Cytophagia</taxon>
        <taxon>Cytophagales</taxon>
        <taxon>Cytophagaceae</taxon>
        <taxon>Spirosoma</taxon>
    </lineage>
</organism>
<name>D2QKG8_SPILD</name>
<proteinExistence type="predicted"/>
<dbReference type="PROSITE" id="PS51257">
    <property type="entry name" value="PROKAR_LIPOPROTEIN"/>
    <property type="match status" value="1"/>
</dbReference>
<protein>
    <recommendedName>
        <fullName evidence="1">SnoaL-like domain-containing protein</fullName>
    </recommendedName>
</protein>
<dbReference type="eggNOG" id="COG3631">
    <property type="taxonomic scope" value="Bacteria"/>
</dbReference>
<dbReference type="Proteomes" id="UP000002028">
    <property type="component" value="Chromosome"/>
</dbReference>
<dbReference type="HOGENOM" id="CLU_1488168_0_0_10"/>
<gene>
    <name evidence="2" type="ordered locus">Slin_2982</name>
</gene>
<dbReference type="STRING" id="504472.Slin_2982"/>
<accession>D2QKG8</accession>
<keyword evidence="3" id="KW-1185">Reference proteome</keyword>